<dbReference type="InterPro" id="IPR035940">
    <property type="entry name" value="CAP_sf"/>
</dbReference>
<evidence type="ECO:0000313" key="2">
    <source>
        <dbReference type="Proteomes" id="UP000038045"/>
    </source>
</evidence>
<dbReference type="InterPro" id="IPR018244">
    <property type="entry name" value="Allrgn_V5/Tpx1_CS"/>
</dbReference>
<dbReference type="Gene3D" id="3.40.33.10">
    <property type="entry name" value="CAP"/>
    <property type="match status" value="1"/>
</dbReference>
<dbReference type="GO" id="GO:0005576">
    <property type="term" value="C:extracellular region"/>
    <property type="evidence" value="ECO:0007669"/>
    <property type="project" value="InterPro"/>
</dbReference>
<dbReference type="WBParaSite" id="PTRK_0001599200.1">
    <property type="protein sequence ID" value="PTRK_0001599200.1"/>
    <property type="gene ID" value="PTRK_0001599200"/>
</dbReference>
<dbReference type="CDD" id="cd05382">
    <property type="entry name" value="CAP_GAPR1-like"/>
    <property type="match status" value="1"/>
</dbReference>
<dbReference type="Proteomes" id="UP000038045">
    <property type="component" value="Unplaced"/>
</dbReference>
<dbReference type="SMART" id="SM00198">
    <property type="entry name" value="SCP"/>
    <property type="match status" value="1"/>
</dbReference>
<dbReference type="FunFam" id="3.40.33.10:FF:000010">
    <property type="entry name" value="Predicted protein"/>
    <property type="match status" value="1"/>
</dbReference>
<feature type="domain" description="SCP" evidence="1">
    <location>
        <begin position="171"/>
        <end position="300"/>
    </location>
</feature>
<name>A0A0N5A2Y2_PARTI</name>
<sequence length="311" mass="36812">MTFDSQQSAINYIKSQNQNTVFKTQETYIKNDIFGNFNNLYYNFFGKKSTTSFTKYNKVTTQIPYRTSNFPKNNIEYNKVTPKRWPTQWSTKRNYPPRNTFKYETIPPNKFQTQKPIRNTFPFGWPSTYVTKKPSGNNWNGNFIGNSNKKTTIPYFPINNIGPNQKIDFKQLKQQFIKETNEYRRKHGVSPLIVDKTIEYKAQKYANYLARTNKFEHERDGKHGENLAVGIGPSIYGVVKLWYDEIKYYNFNRPRWTSQVGHFTQLIWRSSKKFGFGIAKDSNGQIYVVCKYYPRGNDVYKMAENVPRPKY</sequence>
<dbReference type="InterPro" id="IPR001283">
    <property type="entry name" value="CRISP-related"/>
</dbReference>
<keyword evidence="2" id="KW-1185">Reference proteome</keyword>
<evidence type="ECO:0000313" key="3">
    <source>
        <dbReference type="WBParaSite" id="PTRK_0001599200.1"/>
    </source>
</evidence>
<dbReference type="PRINTS" id="PR00837">
    <property type="entry name" value="V5TPXLIKE"/>
</dbReference>
<dbReference type="InterPro" id="IPR014044">
    <property type="entry name" value="CAP_dom"/>
</dbReference>
<dbReference type="SUPFAM" id="SSF55797">
    <property type="entry name" value="PR-1-like"/>
    <property type="match status" value="1"/>
</dbReference>
<dbReference type="PROSITE" id="PS01009">
    <property type="entry name" value="CRISP_1"/>
    <property type="match status" value="1"/>
</dbReference>
<proteinExistence type="predicted"/>
<dbReference type="STRING" id="131310.A0A0N5A2Y2"/>
<evidence type="ECO:0000259" key="1">
    <source>
        <dbReference type="SMART" id="SM00198"/>
    </source>
</evidence>
<organism evidence="2 3">
    <name type="scientific">Parastrongyloides trichosuri</name>
    <name type="common">Possum-specific nematode worm</name>
    <dbReference type="NCBI Taxonomy" id="131310"/>
    <lineage>
        <taxon>Eukaryota</taxon>
        <taxon>Metazoa</taxon>
        <taxon>Ecdysozoa</taxon>
        <taxon>Nematoda</taxon>
        <taxon>Chromadorea</taxon>
        <taxon>Rhabditida</taxon>
        <taxon>Tylenchina</taxon>
        <taxon>Panagrolaimomorpha</taxon>
        <taxon>Strongyloidoidea</taxon>
        <taxon>Strongyloididae</taxon>
        <taxon>Parastrongyloides</taxon>
    </lineage>
</organism>
<reference evidence="3" key="1">
    <citation type="submission" date="2017-02" db="UniProtKB">
        <authorList>
            <consortium name="WormBaseParasite"/>
        </authorList>
    </citation>
    <scope>IDENTIFICATION</scope>
</reference>
<protein>
    <submittedName>
        <fullName evidence="3">SCP domain-containing protein</fullName>
    </submittedName>
</protein>
<dbReference type="AlphaFoldDB" id="A0A0N5A2Y2"/>
<accession>A0A0N5A2Y2</accession>
<dbReference type="InterPro" id="IPR034113">
    <property type="entry name" value="SCP_GAPR1-like"/>
</dbReference>
<dbReference type="Pfam" id="PF00188">
    <property type="entry name" value="CAP"/>
    <property type="match status" value="1"/>
</dbReference>
<dbReference type="PANTHER" id="PTHR10334">
    <property type="entry name" value="CYSTEINE-RICH SECRETORY PROTEIN-RELATED"/>
    <property type="match status" value="1"/>
</dbReference>